<evidence type="ECO:0000256" key="6">
    <source>
        <dbReference type="ARBA" id="ARBA00022777"/>
    </source>
</evidence>
<dbReference type="NCBIfam" id="TIGR01027">
    <property type="entry name" value="proB"/>
    <property type="match status" value="1"/>
</dbReference>
<feature type="binding site" evidence="8">
    <location>
        <position position="22"/>
    </location>
    <ligand>
        <name>ATP</name>
        <dbReference type="ChEBI" id="CHEBI:30616"/>
    </ligand>
</feature>
<dbReference type="PANTHER" id="PTHR43654">
    <property type="entry name" value="GLUTAMATE 5-KINASE"/>
    <property type="match status" value="1"/>
</dbReference>
<dbReference type="SMART" id="SM00359">
    <property type="entry name" value="PUA"/>
    <property type="match status" value="1"/>
</dbReference>
<gene>
    <name evidence="8" type="primary">proB</name>
    <name evidence="10" type="ORF">IHV25_01680</name>
</gene>
<evidence type="ECO:0000256" key="8">
    <source>
        <dbReference type="HAMAP-Rule" id="MF_00456"/>
    </source>
</evidence>
<keyword evidence="6 8" id="KW-0418">Kinase</keyword>
<dbReference type="UniPathway" id="UPA00098">
    <property type="reaction ID" value="UER00359"/>
</dbReference>
<feature type="binding site" evidence="8">
    <location>
        <position position="151"/>
    </location>
    <ligand>
        <name>substrate</name>
    </ligand>
</feature>
<keyword evidence="7 8" id="KW-0067">ATP-binding</keyword>
<organism evidence="10 11">
    <name type="scientific">Phaeovibrio sulfidiphilus</name>
    <dbReference type="NCBI Taxonomy" id="1220600"/>
    <lineage>
        <taxon>Bacteria</taxon>
        <taxon>Pseudomonadati</taxon>
        <taxon>Pseudomonadota</taxon>
        <taxon>Alphaproteobacteria</taxon>
        <taxon>Rhodospirillales</taxon>
        <taxon>Rhodospirillaceae</taxon>
        <taxon>Phaeovibrio</taxon>
    </lineage>
</organism>
<dbReference type="PRINTS" id="PR00474">
    <property type="entry name" value="GLU5KINASE"/>
</dbReference>
<evidence type="ECO:0000256" key="7">
    <source>
        <dbReference type="ARBA" id="ARBA00022840"/>
    </source>
</evidence>
<dbReference type="InterPro" id="IPR036974">
    <property type="entry name" value="PUA_sf"/>
</dbReference>
<evidence type="ECO:0000259" key="9">
    <source>
        <dbReference type="SMART" id="SM00359"/>
    </source>
</evidence>
<dbReference type="GO" id="GO:0003723">
    <property type="term" value="F:RNA binding"/>
    <property type="evidence" value="ECO:0007669"/>
    <property type="project" value="InterPro"/>
</dbReference>
<dbReference type="GO" id="GO:0005829">
    <property type="term" value="C:cytosol"/>
    <property type="evidence" value="ECO:0007669"/>
    <property type="project" value="TreeGrafter"/>
</dbReference>
<dbReference type="InterPro" id="IPR005715">
    <property type="entry name" value="Glu_5kinase/COase_Synthase"/>
</dbReference>
<comment type="subcellular location">
    <subcellularLocation>
        <location evidence="8">Cytoplasm</location>
    </subcellularLocation>
</comment>
<dbReference type="CDD" id="cd04242">
    <property type="entry name" value="AAK_G5K_ProB"/>
    <property type="match status" value="1"/>
</dbReference>
<dbReference type="InterPro" id="IPR015947">
    <property type="entry name" value="PUA-like_sf"/>
</dbReference>
<dbReference type="InterPro" id="IPR036393">
    <property type="entry name" value="AceGlu_kinase-like_sf"/>
</dbReference>
<keyword evidence="1 8" id="KW-0963">Cytoplasm</keyword>
<feature type="binding site" evidence="8">
    <location>
        <position position="63"/>
    </location>
    <ligand>
        <name>substrate</name>
    </ligand>
</feature>
<dbReference type="PANTHER" id="PTHR43654:SF1">
    <property type="entry name" value="ISOPENTENYL PHOSPHATE KINASE"/>
    <property type="match status" value="1"/>
</dbReference>
<feature type="domain" description="PUA" evidence="9">
    <location>
        <begin position="290"/>
        <end position="372"/>
    </location>
</feature>
<dbReference type="InterPro" id="IPR001057">
    <property type="entry name" value="Glu/AcGlu_kinase"/>
</dbReference>
<dbReference type="Pfam" id="PF00696">
    <property type="entry name" value="AA_kinase"/>
    <property type="match status" value="1"/>
</dbReference>
<reference evidence="10" key="1">
    <citation type="submission" date="2020-10" db="EMBL/GenBank/DDBJ databases">
        <title>Genome sequence of the unusual species of purple photosynthetic bacteria, Phaeovibrio sulfidiphilus DSM 23193, type strain.</title>
        <authorList>
            <person name="Kyndt J.A."/>
            <person name="Meyer T.E."/>
        </authorList>
    </citation>
    <scope>NUCLEOTIDE SEQUENCE</scope>
    <source>
        <strain evidence="10">DSM 23193</strain>
    </source>
</reference>
<dbReference type="FunFam" id="3.40.1160.10:FF:000018">
    <property type="entry name" value="Glutamate 5-kinase"/>
    <property type="match status" value="1"/>
</dbReference>
<evidence type="ECO:0000256" key="5">
    <source>
        <dbReference type="ARBA" id="ARBA00022741"/>
    </source>
</evidence>
<evidence type="ECO:0000313" key="10">
    <source>
        <dbReference type="EMBL" id="MBE1236364.1"/>
    </source>
</evidence>
<dbReference type="InterPro" id="IPR041739">
    <property type="entry name" value="G5K_ProB"/>
</dbReference>
<comment type="similarity">
    <text evidence="8">Belongs to the glutamate 5-kinase family.</text>
</comment>
<dbReference type="Proteomes" id="UP000631034">
    <property type="component" value="Unassembled WGS sequence"/>
</dbReference>
<dbReference type="InterPro" id="IPR001048">
    <property type="entry name" value="Asp/Glu/Uridylate_kinase"/>
</dbReference>
<comment type="function">
    <text evidence="8">Catalyzes the transfer of a phosphate group to glutamate to form L-glutamate 5-phosphate.</text>
</comment>
<feature type="binding site" evidence="8">
    <location>
        <begin position="225"/>
        <end position="231"/>
    </location>
    <ligand>
        <name>ATP</name>
        <dbReference type="ChEBI" id="CHEBI:30616"/>
    </ligand>
</feature>
<comment type="pathway">
    <text evidence="8">Amino-acid biosynthesis; L-proline biosynthesis; L-glutamate 5-semialdehyde from L-glutamate: step 1/2.</text>
</comment>
<dbReference type="EMBL" id="JACZHT010000001">
    <property type="protein sequence ID" value="MBE1236364.1"/>
    <property type="molecule type" value="Genomic_DNA"/>
</dbReference>
<feature type="binding site" evidence="8">
    <location>
        <position position="163"/>
    </location>
    <ligand>
        <name>substrate</name>
    </ligand>
</feature>
<proteinExistence type="inferred from homology"/>
<dbReference type="AlphaFoldDB" id="A0A8J7CCY6"/>
<comment type="caution">
    <text evidence="10">The sequence shown here is derived from an EMBL/GenBank/DDBJ whole genome shotgun (WGS) entry which is preliminary data.</text>
</comment>
<dbReference type="PROSITE" id="PS50890">
    <property type="entry name" value="PUA"/>
    <property type="match status" value="1"/>
</dbReference>
<dbReference type="GO" id="GO:0055129">
    <property type="term" value="P:L-proline biosynthetic process"/>
    <property type="evidence" value="ECO:0007669"/>
    <property type="project" value="UniProtKB-UniRule"/>
</dbReference>
<dbReference type="SUPFAM" id="SSF53633">
    <property type="entry name" value="Carbamate kinase-like"/>
    <property type="match status" value="1"/>
</dbReference>
<keyword evidence="3 8" id="KW-0641">Proline biosynthesis</keyword>
<dbReference type="InterPro" id="IPR019797">
    <property type="entry name" value="Glutamate_5-kinase_CS"/>
</dbReference>
<dbReference type="CDD" id="cd21157">
    <property type="entry name" value="PUA_G5K"/>
    <property type="match status" value="1"/>
</dbReference>
<feature type="binding site" evidence="8">
    <location>
        <begin position="183"/>
        <end position="184"/>
    </location>
    <ligand>
        <name>ATP</name>
        <dbReference type="ChEBI" id="CHEBI:30616"/>
    </ligand>
</feature>
<dbReference type="EC" id="2.7.2.11" evidence="8"/>
<dbReference type="HAMAP" id="MF_00456">
    <property type="entry name" value="ProB"/>
    <property type="match status" value="1"/>
</dbReference>
<comment type="catalytic activity">
    <reaction evidence="8">
        <text>L-glutamate + ATP = L-glutamyl 5-phosphate + ADP</text>
        <dbReference type="Rhea" id="RHEA:14877"/>
        <dbReference type="ChEBI" id="CHEBI:29985"/>
        <dbReference type="ChEBI" id="CHEBI:30616"/>
        <dbReference type="ChEBI" id="CHEBI:58274"/>
        <dbReference type="ChEBI" id="CHEBI:456216"/>
        <dbReference type="EC" id="2.7.2.11"/>
    </reaction>
</comment>
<dbReference type="PROSITE" id="PS00902">
    <property type="entry name" value="GLUTAMATE_5_KINASE"/>
    <property type="match status" value="1"/>
</dbReference>
<dbReference type="GO" id="GO:0005524">
    <property type="term" value="F:ATP binding"/>
    <property type="evidence" value="ECO:0007669"/>
    <property type="project" value="UniProtKB-KW"/>
</dbReference>
<evidence type="ECO:0000313" key="11">
    <source>
        <dbReference type="Proteomes" id="UP000631034"/>
    </source>
</evidence>
<dbReference type="RefSeq" id="WP_192533228.1">
    <property type="nucleotide sequence ID" value="NZ_JACZHT010000001.1"/>
</dbReference>
<name>A0A8J7CCY6_9PROT</name>
<dbReference type="InterPro" id="IPR011529">
    <property type="entry name" value="Glu_5kinase"/>
</dbReference>
<dbReference type="Pfam" id="PF01472">
    <property type="entry name" value="PUA"/>
    <property type="match status" value="1"/>
</dbReference>
<sequence length="382" mass="40996">MEPLTSAAGSELWSRAKRIVVKVGSALLVDDRDSVIRRAWLDALVQDLMALKNAGREILIVSSGAVAVGRRLAPNFPAGRVRLHEKQALAAVGQVCIANAWQEAFRQHGVSAGQLLLTLDDSENRRRYLNARSCIETLVGYGAVPVINENDTITTQEIRFGDNDRLAARVAQMASADVLVLLSDIDGLYTSDPSKDPDAVFVPEVRHITHEIAAMAGEPTTAHGTGGMVTKLIAARLCMEAGCAMVIARGSPLNPLARLGDGARCTWFLPRSEPHSTRKAWISGSLGAEGRLHLDEGAVGALRRGRSLLPAGVRSVEGDFQRGAAVEIVAPDGRILGKGLIAYPSDEARLLAGHRTADIESLVGYRGKDELIHRDDMALNED</sequence>
<dbReference type="Gene3D" id="2.30.130.10">
    <property type="entry name" value="PUA domain"/>
    <property type="match status" value="1"/>
</dbReference>
<keyword evidence="11" id="KW-1185">Reference proteome</keyword>
<evidence type="ECO:0000256" key="1">
    <source>
        <dbReference type="ARBA" id="ARBA00022490"/>
    </source>
</evidence>
<evidence type="ECO:0000256" key="3">
    <source>
        <dbReference type="ARBA" id="ARBA00022650"/>
    </source>
</evidence>
<protein>
    <recommendedName>
        <fullName evidence="8">Glutamate 5-kinase</fullName>
        <ecNumber evidence="8">2.7.2.11</ecNumber>
    </recommendedName>
    <alternativeName>
        <fullName evidence="8">Gamma-glutamyl kinase</fullName>
        <shortName evidence="8">GK</shortName>
    </alternativeName>
</protein>
<keyword evidence="5 8" id="KW-0547">Nucleotide-binding</keyword>
<keyword evidence="2 8" id="KW-0028">Amino-acid biosynthesis</keyword>
<dbReference type="Gene3D" id="3.40.1160.10">
    <property type="entry name" value="Acetylglutamate kinase-like"/>
    <property type="match status" value="2"/>
</dbReference>
<evidence type="ECO:0000256" key="4">
    <source>
        <dbReference type="ARBA" id="ARBA00022679"/>
    </source>
</evidence>
<keyword evidence="4 8" id="KW-0808">Transferase</keyword>
<dbReference type="SUPFAM" id="SSF88697">
    <property type="entry name" value="PUA domain-like"/>
    <property type="match status" value="1"/>
</dbReference>
<dbReference type="InterPro" id="IPR002478">
    <property type="entry name" value="PUA"/>
</dbReference>
<accession>A0A8J7CCY6</accession>
<dbReference type="GO" id="GO:0004349">
    <property type="term" value="F:glutamate 5-kinase activity"/>
    <property type="evidence" value="ECO:0007669"/>
    <property type="project" value="UniProtKB-UniRule"/>
</dbReference>
<dbReference type="PIRSF" id="PIRSF000729">
    <property type="entry name" value="GK"/>
    <property type="match status" value="1"/>
</dbReference>
<evidence type="ECO:0000256" key="2">
    <source>
        <dbReference type="ARBA" id="ARBA00022605"/>
    </source>
</evidence>